<accession>A0A7Z0WH17</accession>
<dbReference type="OrthoDB" id="3276909at2"/>
<feature type="compositionally biased region" description="Basic residues" evidence="1">
    <location>
        <begin position="416"/>
        <end position="428"/>
    </location>
</feature>
<organism evidence="2 3">
    <name type="scientific">Actinophytocola xinjiangensis</name>
    <dbReference type="NCBI Taxonomy" id="485602"/>
    <lineage>
        <taxon>Bacteria</taxon>
        <taxon>Bacillati</taxon>
        <taxon>Actinomycetota</taxon>
        <taxon>Actinomycetes</taxon>
        <taxon>Pseudonocardiales</taxon>
        <taxon>Pseudonocardiaceae</taxon>
    </lineage>
</organism>
<feature type="region of interest" description="Disordered" evidence="1">
    <location>
        <begin position="400"/>
        <end position="428"/>
    </location>
</feature>
<proteinExistence type="predicted"/>
<protein>
    <submittedName>
        <fullName evidence="2">Uncharacterized protein</fullName>
    </submittedName>
</protein>
<keyword evidence="3" id="KW-1185">Reference proteome</keyword>
<evidence type="ECO:0000256" key="1">
    <source>
        <dbReference type="SAM" id="MobiDB-lite"/>
    </source>
</evidence>
<sequence>MREFAVPPSMIESAAARRAVGDWAGACAAARVDVDLNLRAVRRDHGSWLAAQVRGDLRQLAPDLLRWHFPRVGPEGLLRPGLTLSLARYPPTADSGDETHLVARTPPAWAQAGQRISLALWMPSRPSAGAGLHPHPRPDPRFRLDLHRHLWDVRRVGELRERSGRWPCAGGLAAARLPAGVGACAVDRWLAEATLLLRARGCGGDVVAVRLSTRHRLTLNLGSQPEVTVGVGGRGMPVLPDAATWALPDLRLLHAGLIDRDQLHPLVAAGLGHRPAGSRSPDGAGTSRLVDCRGATHRIGVVNGALVALDHDPDEIRREELLGALGGTELPCLRAIDQTHRHPDTLAEIRARLDHGDTAGALAAVEALLGPDVPLRDGALRDELETAVHRRTAHRLYRAGLAGPAPLRSTQDTRRRGPRTRPRHAADR</sequence>
<name>A0A7Z0WH17_9PSEU</name>
<dbReference type="EMBL" id="MSIF01000018">
    <property type="protein sequence ID" value="OLF07043.1"/>
    <property type="molecule type" value="Genomic_DNA"/>
</dbReference>
<evidence type="ECO:0000313" key="3">
    <source>
        <dbReference type="Proteomes" id="UP000185696"/>
    </source>
</evidence>
<dbReference type="AlphaFoldDB" id="A0A7Z0WH17"/>
<reference evidence="2 3" key="1">
    <citation type="submission" date="2016-12" db="EMBL/GenBank/DDBJ databases">
        <title>The draft genome sequence of Actinophytocola xinjiangensis.</title>
        <authorList>
            <person name="Wang W."/>
            <person name="Yuan L."/>
        </authorList>
    </citation>
    <scope>NUCLEOTIDE SEQUENCE [LARGE SCALE GENOMIC DNA]</scope>
    <source>
        <strain evidence="2 3">CGMCC 4.4663</strain>
    </source>
</reference>
<evidence type="ECO:0000313" key="2">
    <source>
        <dbReference type="EMBL" id="OLF07043.1"/>
    </source>
</evidence>
<gene>
    <name evidence="2" type="ORF">BLA60_29560</name>
</gene>
<comment type="caution">
    <text evidence="2">The sequence shown here is derived from an EMBL/GenBank/DDBJ whole genome shotgun (WGS) entry which is preliminary data.</text>
</comment>
<dbReference type="Proteomes" id="UP000185696">
    <property type="component" value="Unassembled WGS sequence"/>
</dbReference>